<dbReference type="AlphaFoldDB" id="A0A2P5HXE0"/>
<dbReference type="Proteomes" id="UP000094444">
    <property type="component" value="Unassembled WGS sequence"/>
</dbReference>
<protein>
    <submittedName>
        <fullName evidence="1">Uncharacterized protein</fullName>
    </submittedName>
</protein>
<accession>A0A2P5HXE0</accession>
<comment type="caution">
    <text evidence="1">The sequence shown here is derived from an EMBL/GenBank/DDBJ whole genome shotgun (WGS) entry which is preliminary data.</text>
</comment>
<dbReference type="OrthoDB" id="7289984at2759"/>
<proteinExistence type="predicted"/>
<dbReference type="EMBL" id="MAVT02000559">
    <property type="protein sequence ID" value="POS74910.1"/>
    <property type="molecule type" value="Genomic_DNA"/>
</dbReference>
<reference evidence="1" key="1">
    <citation type="submission" date="2017-09" db="EMBL/GenBank/DDBJ databases">
        <title>Polyketide synthases of a Diaporthe helianthi virulent isolate.</title>
        <authorList>
            <person name="Baroncelli R."/>
        </authorList>
    </citation>
    <scope>NUCLEOTIDE SEQUENCE [LARGE SCALE GENOMIC DNA]</scope>
    <source>
        <strain evidence="1">7/96</strain>
    </source>
</reference>
<evidence type="ECO:0000313" key="1">
    <source>
        <dbReference type="EMBL" id="POS74910.1"/>
    </source>
</evidence>
<gene>
    <name evidence="1" type="ORF">DHEL01_v206688</name>
</gene>
<dbReference type="InParanoid" id="A0A2P5HXE0"/>
<organism evidence="1 2">
    <name type="scientific">Diaporthe helianthi</name>
    <dbReference type="NCBI Taxonomy" id="158607"/>
    <lineage>
        <taxon>Eukaryota</taxon>
        <taxon>Fungi</taxon>
        <taxon>Dikarya</taxon>
        <taxon>Ascomycota</taxon>
        <taxon>Pezizomycotina</taxon>
        <taxon>Sordariomycetes</taxon>
        <taxon>Sordariomycetidae</taxon>
        <taxon>Diaporthales</taxon>
        <taxon>Diaporthaceae</taxon>
        <taxon>Diaporthe</taxon>
    </lineage>
</organism>
<keyword evidence="2" id="KW-1185">Reference proteome</keyword>
<evidence type="ECO:0000313" key="2">
    <source>
        <dbReference type="Proteomes" id="UP000094444"/>
    </source>
</evidence>
<sequence>MLAGFVPQERMFDGLDVRYLFNNFLSEVLKVIPEQLTGLEKMAAKFKRYNPDFTGPDTPQDSIKAVCHVCR</sequence>
<name>A0A2P5HXE0_DIAHE</name>